<dbReference type="AlphaFoldDB" id="A0A9P4M2W8"/>
<proteinExistence type="predicted"/>
<dbReference type="PANTHER" id="PTHR40128">
    <property type="entry name" value="EXPRESSED PROTEIN"/>
    <property type="match status" value="1"/>
</dbReference>
<protein>
    <recommendedName>
        <fullName evidence="3">Phytanoyl-CoA hydroxylase</fullName>
    </recommendedName>
</protein>
<reference evidence="1" key="1">
    <citation type="journal article" date="2020" name="Stud. Mycol.">
        <title>101 Dothideomycetes genomes: a test case for predicting lifestyles and emergence of pathogens.</title>
        <authorList>
            <person name="Haridas S."/>
            <person name="Albert R."/>
            <person name="Binder M."/>
            <person name="Bloem J."/>
            <person name="Labutti K."/>
            <person name="Salamov A."/>
            <person name="Andreopoulos B."/>
            <person name="Baker S."/>
            <person name="Barry K."/>
            <person name="Bills G."/>
            <person name="Bluhm B."/>
            <person name="Cannon C."/>
            <person name="Castanera R."/>
            <person name="Culley D."/>
            <person name="Daum C."/>
            <person name="Ezra D."/>
            <person name="Gonzalez J."/>
            <person name="Henrissat B."/>
            <person name="Kuo A."/>
            <person name="Liang C."/>
            <person name="Lipzen A."/>
            <person name="Lutzoni F."/>
            <person name="Magnuson J."/>
            <person name="Mondo S."/>
            <person name="Nolan M."/>
            <person name="Ohm R."/>
            <person name="Pangilinan J."/>
            <person name="Park H.-J."/>
            <person name="Ramirez L."/>
            <person name="Alfaro M."/>
            <person name="Sun H."/>
            <person name="Tritt A."/>
            <person name="Yoshinaga Y."/>
            <person name="Zwiers L.-H."/>
            <person name="Turgeon B."/>
            <person name="Goodwin S."/>
            <person name="Spatafora J."/>
            <person name="Crous P."/>
            <person name="Grigoriev I."/>
        </authorList>
    </citation>
    <scope>NUCLEOTIDE SEQUENCE</scope>
    <source>
        <strain evidence="1">CBS 133067</strain>
    </source>
</reference>
<accession>A0A9P4M2W8</accession>
<evidence type="ECO:0000313" key="2">
    <source>
        <dbReference type="Proteomes" id="UP000799772"/>
    </source>
</evidence>
<dbReference type="Gene3D" id="2.60.120.620">
    <property type="entry name" value="q2cbj1_9rhob like domain"/>
    <property type="match status" value="1"/>
</dbReference>
<comment type="caution">
    <text evidence="1">The sequence shown here is derived from an EMBL/GenBank/DDBJ whole genome shotgun (WGS) entry which is preliminary data.</text>
</comment>
<dbReference type="OrthoDB" id="2328924at2759"/>
<dbReference type="Pfam" id="PF05721">
    <property type="entry name" value="PhyH"/>
    <property type="match status" value="1"/>
</dbReference>
<organism evidence="1 2">
    <name type="scientific">Rhizodiscina lignyota</name>
    <dbReference type="NCBI Taxonomy" id="1504668"/>
    <lineage>
        <taxon>Eukaryota</taxon>
        <taxon>Fungi</taxon>
        <taxon>Dikarya</taxon>
        <taxon>Ascomycota</taxon>
        <taxon>Pezizomycotina</taxon>
        <taxon>Dothideomycetes</taxon>
        <taxon>Pleosporomycetidae</taxon>
        <taxon>Aulographales</taxon>
        <taxon>Rhizodiscinaceae</taxon>
        <taxon>Rhizodiscina</taxon>
    </lineage>
</organism>
<sequence>MPHSTVPERVEVKEQLYVNDGPLKPEQVGLIRPVARDTPIEELQRRLEEDGFLLVKGVIPREDVLRAREKYFKFLSPCGVLKKGTAPVNGIYNDNEDVSKFPGIGSGAAGANGHPGEQAAAFVDLSLQAHTEPWYAEDLCRHPALKEFVAELTGWKDNTFGLRRSLLRNNIPNTKAIGVHYDQIFLRYGEPTSLTAWVPIGDVSIKGGGLIYLENSVSYGEELEQQFTEKAMAAGLSSEEAKSAFNKNMMTTGLLTEDPGEFARLNNRRWMVSAYEAGDVVFHNPFAIHASTINHDPNNVIRLATDLRFVDSSRSYDKRWDNHYTLDDGV</sequence>
<dbReference type="SUPFAM" id="SSF51197">
    <property type="entry name" value="Clavaminate synthase-like"/>
    <property type="match status" value="1"/>
</dbReference>
<gene>
    <name evidence="1" type="ORF">NA57DRAFT_69636</name>
</gene>
<dbReference type="EMBL" id="ML978143">
    <property type="protein sequence ID" value="KAF2092712.1"/>
    <property type="molecule type" value="Genomic_DNA"/>
</dbReference>
<dbReference type="PANTHER" id="PTHR40128:SF1">
    <property type="entry name" value="PHYTANOYL-COA HYDROXYLASE"/>
    <property type="match status" value="1"/>
</dbReference>
<name>A0A9P4M2W8_9PEZI</name>
<keyword evidence="2" id="KW-1185">Reference proteome</keyword>
<dbReference type="InterPro" id="IPR008775">
    <property type="entry name" value="Phytyl_CoA_dOase-like"/>
</dbReference>
<evidence type="ECO:0008006" key="3">
    <source>
        <dbReference type="Google" id="ProtNLM"/>
    </source>
</evidence>
<dbReference type="Proteomes" id="UP000799772">
    <property type="component" value="Unassembled WGS sequence"/>
</dbReference>
<evidence type="ECO:0000313" key="1">
    <source>
        <dbReference type="EMBL" id="KAF2092712.1"/>
    </source>
</evidence>